<evidence type="ECO:0000313" key="6">
    <source>
        <dbReference type="Proteomes" id="UP000035352"/>
    </source>
</evidence>
<protein>
    <submittedName>
        <fullName evidence="5">Nuclease</fullName>
    </submittedName>
</protein>
<evidence type="ECO:0000256" key="2">
    <source>
        <dbReference type="ARBA" id="ARBA00022759"/>
    </source>
</evidence>
<evidence type="ECO:0000259" key="4">
    <source>
        <dbReference type="PROSITE" id="PS50830"/>
    </source>
</evidence>
<dbReference type="KEGG" id="pbh:AAW51_1270"/>
<dbReference type="InterPro" id="IPR016071">
    <property type="entry name" value="Staphylococal_nuclease_OB-fold"/>
</dbReference>
<dbReference type="PROSITE" id="PS50830">
    <property type="entry name" value="TNASE_3"/>
    <property type="match status" value="1"/>
</dbReference>
<proteinExistence type="predicted"/>
<dbReference type="Pfam" id="PF00565">
    <property type="entry name" value="SNase"/>
    <property type="match status" value="1"/>
</dbReference>
<dbReference type="SMART" id="SM00318">
    <property type="entry name" value="SNc"/>
    <property type="match status" value="1"/>
</dbReference>
<keyword evidence="2" id="KW-0255">Endonuclease</keyword>
<dbReference type="STRING" id="413882.AAW51_1270"/>
<dbReference type="RefSeq" id="WP_047193930.1">
    <property type="nucleotide sequence ID" value="NZ_CP011371.1"/>
</dbReference>
<dbReference type="PANTHER" id="PTHR12302:SF3">
    <property type="entry name" value="SERINE_THREONINE-PROTEIN KINASE 31"/>
    <property type="match status" value="1"/>
</dbReference>
<dbReference type="InterPro" id="IPR035437">
    <property type="entry name" value="SNase_OB-fold_sf"/>
</dbReference>
<dbReference type="SUPFAM" id="SSF50199">
    <property type="entry name" value="Staphylococcal nuclease"/>
    <property type="match status" value="1"/>
</dbReference>
<organism evidence="5 6">
    <name type="scientific">Caldimonas brevitalea</name>
    <dbReference type="NCBI Taxonomy" id="413882"/>
    <lineage>
        <taxon>Bacteria</taxon>
        <taxon>Pseudomonadati</taxon>
        <taxon>Pseudomonadota</taxon>
        <taxon>Betaproteobacteria</taxon>
        <taxon>Burkholderiales</taxon>
        <taxon>Sphaerotilaceae</taxon>
        <taxon>Caldimonas</taxon>
    </lineage>
</organism>
<dbReference type="AlphaFoldDB" id="A0A0G3BKS5"/>
<evidence type="ECO:0000256" key="3">
    <source>
        <dbReference type="ARBA" id="ARBA00022801"/>
    </source>
</evidence>
<evidence type="ECO:0000313" key="5">
    <source>
        <dbReference type="EMBL" id="AKJ27961.1"/>
    </source>
</evidence>
<gene>
    <name evidence="5" type="ORF">AAW51_1270</name>
</gene>
<sequence length="156" mass="17285">MPAVAARKSTTLEATVTRVSDGDTVWARPDGASPGAKPLKLRLDGIDAPESCQPWGAEATQALRERVLGRRVRLELRGRDKYRRSVAGVWLGAQDLNAWMVREGHAWSYRYRHGAGPYRPLEAEARARRSGLFGAADPMPPQVFRQWHGPCRAGGR</sequence>
<dbReference type="PANTHER" id="PTHR12302">
    <property type="entry name" value="EBNA2 BINDING PROTEIN P100"/>
    <property type="match status" value="1"/>
</dbReference>
<dbReference type="GO" id="GO:0004519">
    <property type="term" value="F:endonuclease activity"/>
    <property type="evidence" value="ECO:0007669"/>
    <property type="project" value="UniProtKB-KW"/>
</dbReference>
<keyword evidence="1" id="KW-0540">Nuclease</keyword>
<dbReference type="GO" id="GO:0016787">
    <property type="term" value="F:hydrolase activity"/>
    <property type="evidence" value="ECO:0007669"/>
    <property type="project" value="UniProtKB-KW"/>
</dbReference>
<accession>A0A0G3BKS5</accession>
<dbReference type="Gene3D" id="2.40.50.90">
    <property type="match status" value="1"/>
</dbReference>
<name>A0A0G3BKS5_9BURK</name>
<evidence type="ECO:0000256" key="1">
    <source>
        <dbReference type="ARBA" id="ARBA00022722"/>
    </source>
</evidence>
<dbReference type="Proteomes" id="UP000035352">
    <property type="component" value="Chromosome"/>
</dbReference>
<keyword evidence="3" id="KW-0378">Hydrolase</keyword>
<feature type="domain" description="TNase-like" evidence="4">
    <location>
        <begin position="10"/>
        <end position="135"/>
    </location>
</feature>
<reference evidence="5 6" key="1">
    <citation type="submission" date="2015-05" db="EMBL/GenBank/DDBJ databases">
        <authorList>
            <person name="Tang B."/>
            <person name="Yu Y."/>
        </authorList>
    </citation>
    <scope>NUCLEOTIDE SEQUENCE [LARGE SCALE GENOMIC DNA]</scope>
    <source>
        <strain evidence="5 6">DSM 7029</strain>
    </source>
</reference>
<dbReference type="EMBL" id="CP011371">
    <property type="protein sequence ID" value="AKJ27961.1"/>
    <property type="molecule type" value="Genomic_DNA"/>
</dbReference>
<keyword evidence="6" id="KW-1185">Reference proteome</keyword>